<evidence type="ECO:0000313" key="3">
    <source>
        <dbReference type="Proteomes" id="UP000030762"/>
    </source>
</evidence>
<dbReference type="RefSeq" id="XP_008620391.1">
    <property type="nucleotide sequence ID" value="XM_008622169.1"/>
</dbReference>
<dbReference type="OMA" id="RQSNHFL"/>
<evidence type="ECO:0000313" key="2">
    <source>
        <dbReference type="EMBL" id="EQC26176.1"/>
    </source>
</evidence>
<organism evidence="2 3">
    <name type="scientific">Saprolegnia diclina (strain VS20)</name>
    <dbReference type="NCBI Taxonomy" id="1156394"/>
    <lineage>
        <taxon>Eukaryota</taxon>
        <taxon>Sar</taxon>
        <taxon>Stramenopiles</taxon>
        <taxon>Oomycota</taxon>
        <taxon>Saprolegniomycetes</taxon>
        <taxon>Saprolegniales</taxon>
        <taxon>Saprolegniaceae</taxon>
        <taxon>Saprolegnia</taxon>
    </lineage>
</organism>
<accession>T0PV91</accession>
<feature type="compositionally biased region" description="Basic and acidic residues" evidence="1">
    <location>
        <begin position="174"/>
        <end position="195"/>
    </location>
</feature>
<dbReference type="AlphaFoldDB" id="T0PV91"/>
<feature type="region of interest" description="Disordered" evidence="1">
    <location>
        <begin position="45"/>
        <end position="87"/>
    </location>
</feature>
<dbReference type="OrthoDB" id="79724at2759"/>
<feature type="compositionally biased region" description="Basic and acidic residues" evidence="1">
    <location>
        <begin position="66"/>
        <end position="87"/>
    </location>
</feature>
<feature type="region of interest" description="Disordered" evidence="1">
    <location>
        <begin position="1"/>
        <end position="24"/>
    </location>
</feature>
<protein>
    <submittedName>
        <fullName evidence="2">Uncharacterized protein</fullName>
    </submittedName>
</protein>
<gene>
    <name evidence="2" type="ORF">SDRG_15981</name>
</gene>
<keyword evidence="3" id="KW-1185">Reference proteome</keyword>
<dbReference type="EMBL" id="JH767239">
    <property type="protein sequence ID" value="EQC26176.1"/>
    <property type="molecule type" value="Genomic_DNA"/>
</dbReference>
<dbReference type="SUPFAM" id="SSF90257">
    <property type="entry name" value="Myosin rod fragments"/>
    <property type="match status" value="1"/>
</dbReference>
<feature type="compositionally biased region" description="Low complexity" evidence="1">
    <location>
        <begin position="8"/>
        <end position="19"/>
    </location>
</feature>
<proteinExistence type="predicted"/>
<evidence type="ECO:0000256" key="1">
    <source>
        <dbReference type="SAM" id="MobiDB-lite"/>
    </source>
</evidence>
<dbReference type="GeneID" id="19956708"/>
<sequence>MSKRETDSAATAARSSAPAKRFRLSSGSKIPVVVAATTVPGAKRVMERPRTVPREVVVAPKRPVKKPSDDAEPSRPPKAPRDDDSLLTDKHAELLRQSNHFLEISETFKLKADVERLTSRIAQLEDREKKHVAAKKKLAETNKVLVEQNAELTQQNKELRETRAEDKVKIRDLQAQLERKRDKATNVREAKRDVPPADLPPTKSKAEYTAVLQERHAIIAQGLDESRKTEALLRSLLAELDSP</sequence>
<reference evidence="2 3" key="1">
    <citation type="submission" date="2012-04" db="EMBL/GenBank/DDBJ databases">
        <title>The Genome Sequence of Saprolegnia declina VS20.</title>
        <authorList>
            <consortium name="The Broad Institute Genome Sequencing Platform"/>
            <person name="Russ C."/>
            <person name="Nusbaum C."/>
            <person name="Tyler B."/>
            <person name="van West P."/>
            <person name="Dieguez-Uribeondo J."/>
            <person name="de Bruijn I."/>
            <person name="Tripathy S."/>
            <person name="Jiang R."/>
            <person name="Young S.K."/>
            <person name="Zeng Q."/>
            <person name="Gargeya S."/>
            <person name="Fitzgerald M."/>
            <person name="Haas B."/>
            <person name="Abouelleil A."/>
            <person name="Alvarado L."/>
            <person name="Arachchi H.M."/>
            <person name="Berlin A."/>
            <person name="Chapman S.B."/>
            <person name="Goldberg J."/>
            <person name="Griggs A."/>
            <person name="Gujja S."/>
            <person name="Hansen M."/>
            <person name="Howarth C."/>
            <person name="Imamovic A."/>
            <person name="Larimer J."/>
            <person name="McCowen C."/>
            <person name="Montmayeur A."/>
            <person name="Murphy C."/>
            <person name="Neiman D."/>
            <person name="Pearson M."/>
            <person name="Priest M."/>
            <person name="Roberts A."/>
            <person name="Saif S."/>
            <person name="Shea T."/>
            <person name="Sisk P."/>
            <person name="Sykes S."/>
            <person name="Wortman J."/>
            <person name="Nusbaum C."/>
            <person name="Birren B."/>
        </authorList>
    </citation>
    <scope>NUCLEOTIDE SEQUENCE [LARGE SCALE GENOMIC DNA]</scope>
    <source>
        <strain evidence="2 3">VS20</strain>
    </source>
</reference>
<dbReference type="InParanoid" id="T0PV91"/>
<dbReference type="Proteomes" id="UP000030762">
    <property type="component" value="Unassembled WGS sequence"/>
</dbReference>
<name>T0PV91_SAPDV</name>
<feature type="region of interest" description="Disordered" evidence="1">
    <location>
        <begin position="174"/>
        <end position="204"/>
    </location>
</feature>
<dbReference type="VEuPathDB" id="FungiDB:SDRG_15981"/>